<keyword evidence="1 2" id="KW-0378">Hydrolase</keyword>
<dbReference type="Pfam" id="PF12706">
    <property type="entry name" value="Lactamase_B_2"/>
    <property type="match status" value="1"/>
</dbReference>
<dbReference type="Gene3D" id="3.60.15.10">
    <property type="entry name" value="Ribonuclease Z/Hydroxyacylglutathione hydrolase-like"/>
    <property type="match status" value="1"/>
</dbReference>
<dbReference type="PANTHER" id="PTHR43546:SF3">
    <property type="entry name" value="UPF0173 METAL-DEPENDENT HYDROLASE MJ1163"/>
    <property type="match status" value="1"/>
</dbReference>
<dbReference type="RefSeq" id="WP_091473785.1">
    <property type="nucleotide sequence ID" value="NZ_FOIT01000001.1"/>
</dbReference>
<reference evidence="4" key="2">
    <citation type="journal article" date="2021" name="PeerJ">
        <title>Extensive microbial diversity within the chicken gut microbiome revealed by metagenomics and culture.</title>
        <authorList>
            <person name="Gilroy R."/>
            <person name="Ravi A."/>
            <person name="Getino M."/>
            <person name="Pursley I."/>
            <person name="Horton D.L."/>
            <person name="Alikhan N.F."/>
            <person name="Baker D."/>
            <person name="Gharbi K."/>
            <person name="Hall N."/>
            <person name="Watson M."/>
            <person name="Adriaenssens E.M."/>
            <person name="Foster-Nyarko E."/>
            <person name="Jarju S."/>
            <person name="Secka A."/>
            <person name="Antonio M."/>
            <person name="Oren A."/>
            <person name="Chaudhuri R.R."/>
            <person name="La Ragione R."/>
            <person name="Hildebrand F."/>
            <person name="Pallen M.J."/>
        </authorList>
    </citation>
    <scope>NUCLEOTIDE SEQUENCE</scope>
    <source>
        <strain evidence="4">6019</strain>
    </source>
</reference>
<organism evidence="5 6">
    <name type="scientific">Aliicoccus persicus</name>
    <dbReference type="NCBI Taxonomy" id="930138"/>
    <lineage>
        <taxon>Bacteria</taxon>
        <taxon>Bacillati</taxon>
        <taxon>Bacillota</taxon>
        <taxon>Bacilli</taxon>
        <taxon>Bacillales</taxon>
        <taxon>Staphylococcaceae</taxon>
        <taxon>Aliicoccus</taxon>
    </lineage>
</organism>
<dbReference type="EMBL" id="FOIT01000001">
    <property type="protein sequence ID" value="SEV87060.1"/>
    <property type="molecule type" value="Genomic_DNA"/>
</dbReference>
<reference evidence="4" key="3">
    <citation type="submission" date="2021-09" db="EMBL/GenBank/DDBJ databases">
        <authorList>
            <person name="Gilroy R."/>
        </authorList>
    </citation>
    <scope>NUCLEOTIDE SEQUENCE</scope>
    <source>
        <strain evidence="4">6019</strain>
    </source>
</reference>
<sequence length="227" mass="24956">MKITYYGHSVVYFESNGKKVIIDPFISDNGQCNISVEDVEVDYIILTHGHNDHVGDTVELAKKHNAPVIAVNELANLMATLDCEVVNMGIGGQKSFEFGTVKFVHAFHSSSYEMEDGTVHYTGMPAGVIVSNDDAKFYHMGDTGLFGDIKLISDMYGPFDATFVPIGDNFTMGIDDAAYAVNEMLNTDLAIPIHYNTFPPIEVDTDQFVNKVDKKVNVLKSGDSIDI</sequence>
<dbReference type="GO" id="GO:0016787">
    <property type="term" value="F:hydrolase activity"/>
    <property type="evidence" value="ECO:0007669"/>
    <property type="project" value="UniProtKB-UniRule"/>
</dbReference>
<dbReference type="EMBL" id="DYYI01000071">
    <property type="protein sequence ID" value="HJE19939.1"/>
    <property type="molecule type" value="Genomic_DNA"/>
</dbReference>
<dbReference type="AlphaFoldDB" id="A0A662Z1L6"/>
<dbReference type="SMART" id="SM00849">
    <property type="entry name" value="Lactamase_B"/>
    <property type="match status" value="1"/>
</dbReference>
<proteinExistence type="inferred from homology"/>
<dbReference type="Proteomes" id="UP000763505">
    <property type="component" value="Unassembled WGS sequence"/>
</dbReference>
<comment type="similarity">
    <text evidence="2">Belongs to the UPF0173 family.</text>
</comment>
<evidence type="ECO:0000259" key="3">
    <source>
        <dbReference type="SMART" id="SM00849"/>
    </source>
</evidence>
<accession>A0A662Z1L6</accession>
<dbReference type="InterPro" id="IPR022877">
    <property type="entry name" value="UPF0173"/>
</dbReference>
<evidence type="ECO:0000256" key="2">
    <source>
        <dbReference type="HAMAP-Rule" id="MF_00457"/>
    </source>
</evidence>
<dbReference type="InterPro" id="IPR050114">
    <property type="entry name" value="UPF0173_UPF0282_UlaG_hydrolase"/>
</dbReference>
<dbReference type="SUPFAM" id="SSF56281">
    <property type="entry name" value="Metallo-hydrolase/oxidoreductase"/>
    <property type="match status" value="1"/>
</dbReference>
<dbReference type="OrthoDB" id="9789133at2"/>
<dbReference type="Proteomes" id="UP000243605">
    <property type="component" value="Unassembled WGS sequence"/>
</dbReference>
<evidence type="ECO:0000256" key="1">
    <source>
        <dbReference type="ARBA" id="ARBA00022801"/>
    </source>
</evidence>
<evidence type="ECO:0000313" key="5">
    <source>
        <dbReference type="EMBL" id="SEV87060.1"/>
    </source>
</evidence>
<reference evidence="5 6" key="1">
    <citation type="submission" date="2016-10" db="EMBL/GenBank/DDBJ databases">
        <authorList>
            <person name="Varghese N."/>
            <person name="Submissions S."/>
        </authorList>
    </citation>
    <scope>NUCLEOTIDE SEQUENCE [LARGE SCALE GENOMIC DNA]</scope>
    <source>
        <strain evidence="5 6">IBRC-M10081</strain>
    </source>
</reference>
<dbReference type="InterPro" id="IPR036866">
    <property type="entry name" value="RibonucZ/Hydroxyglut_hydro"/>
</dbReference>
<evidence type="ECO:0000313" key="6">
    <source>
        <dbReference type="Proteomes" id="UP000243605"/>
    </source>
</evidence>
<dbReference type="PANTHER" id="PTHR43546">
    <property type="entry name" value="UPF0173 METAL-DEPENDENT HYDROLASE MJ1163-RELATED"/>
    <property type="match status" value="1"/>
</dbReference>
<name>A0A662Z1L6_9STAP</name>
<evidence type="ECO:0000313" key="4">
    <source>
        <dbReference type="EMBL" id="HJE19939.1"/>
    </source>
</evidence>
<dbReference type="InterPro" id="IPR001279">
    <property type="entry name" value="Metallo-B-lactamas"/>
</dbReference>
<feature type="domain" description="Metallo-beta-lactamase" evidence="3">
    <location>
        <begin position="7"/>
        <end position="167"/>
    </location>
</feature>
<keyword evidence="6" id="KW-1185">Reference proteome</keyword>
<protein>
    <recommendedName>
        <fullName evidence="2">UPF0173 metal-dependent hydrolase K8V35_06270</fullName>
    </recommendedName>
</protein>
<dbReference type="HAMAP" id="MF_00457">
    <property type="entry name" value="UPF0173"/>
    <property type="match status" value="1"/>
</dbReference>
<dbReference type="NCBIfam" id="NF001911">
    <property type="entry name" value="PRK00685.1"/>
    <property type="match status" value="1"/>
</dbReference>
<gene>
    <name evidence="4" type="ORF">K8V35_06270</name>
    <name evidence="5" type="ORF">SAMN05192557_0625</name>
</gene>